<keyword evidence="1" id="KW-1133">Transmembrane helix</keyword>
<keyword evidence="1" id="KW-0812">Transmembrane</keyword>
<feature type="transmembrane region" description="Helical" evidence="1">
    <location>
        <begin position="78"/>
        <end position="111"/>
    </location>
</feature>
<name>A0A7X0J9K5_9SPHN</name>
<sequence>MNQRARIPNASIVFGYGPMLPLVAAGIGAWVLAPGWALIAVRLAIVWGALILSFIGGVRRGYGFATPRASTPVEIVAAVGYFTIAGLALVVPFVSTSLALLAAGYALAALLDRRAALAGNAPAHFARLRPPQLLLGCAGLAACWAWLMLA</sequence>
<dbReference type="InterPro" id="IPR021836">
    <property type="entry name" value="DUF3429"/>
</dbReference>
<reference evidence="2 3" key="2">
    <citation type="submission" date="2020-08" db="EMBL/GenBank/DDBJ databases">
        <authorList>
            <person name="Partida-Martinez L."/>
            <person name="Huntemann M."/>
            <person name="Clum A."/>
            <person name="Wang J."/>
            <person name="Palaniappan K."/>
            <person name="Ritter S."/>
            <person name="Chen I.-M."/>
            <person name="Stamatis D."/>
            <person name="Reddy T."/>
            <person name="O'Malley R."/>
            <person name="Daum C."/>
            <person name="Shapiro N."/>
            <person name="Ivanova N."/>
            <person name="Kyrpides N."/>
            <person name="Woyke T."/>
        </authorList>
    </citation>
    <scope>NUCLEOTIDE SEQUENCE [LARGE SCALE GENOMIC DNA]</scope>
    <source>
        <strain evidence="2 3">AS3.13</strain>
    </source>
</reference>
<evidence type="ECO:0008006" key="4">
    <source>
        <dbReference type="Google" id="ProtNLM"/>
    </source>
</evidence>
<accession>A0A7X0J9K5</accession>
<comment type="caution">
    <text evidence="2">The sequence shown here is derived from an EMBL/GenBank/DDBJ whole genome shotgun (WGS) entry which is preliminary data.</text>
</comment>
<dbReference type="AlphaFoldDB" id="A0A7X0J9K5"/>
<evidence type="ECO:0000313" key="2">
    <source>
        <dbReference type="EMBL" id="MBB6503594.1"/>
    </source>
</evidence>
<dbReference type="Pfam" id="PF11911">
    <property type="entry name" value="DUF3429"/>
    <property type="match status" value="1"/>
</dbReference>
<dbReference type="RefSeq" id="WP_184504025.1">
    <property type="nucleotide sequence ID" value="NZ_JACHBT010000002.1"/>
</dbReference>
<gene>
    <name evidence="2" type="ORF">F4693_000547</name>
</gene>
<reference evidence="2 3" key="1">
    <citation type="submission" date="2020-08" db="EMBL/GenBank/DDBJ databases">
        <title>The Agave Microbiome: Exploring the role of microbial communities in plant adaptations to desert environments.</title>
        <authorList>
            <person name="Partida-Martinez L.P."/>
        </authorList>
    </citation>
    <scope>NUCLEOTIDE SEQUENCE [LARGE SCALE GENOMIC DNA]</scope>
    <source>
        <strain evidence="2 3">AS3.13</strain>
    </source>
</reference>
<dbReference type="Proteomes" id="UP000522313">
    <property type="component" value="Unassembled WGS sequence"/>
</dbReference>
<evidence type="ECO:0000256" key="1">
    <source>
        <dbReference type="SAM" id="Phobius"/>
    </source>
</evidence>
<feature type="transmembrane region" description="Helical" evidence="1">
    <location>
        <begin position="39"/>
        <end position="58"/>
    </location>
</feature>
<feature type="transmembrane region" description="Helical" evidence="1">
    <location>
        <begin position="12"/>
        <end position="33"/>
    </location>
</feature>
<feature type="transmembrane region" description="Helical" evidence="1">
    <location>
        <begin position="131"/>
        <end position="149"/>
    </location>
</feature>
<protein>
    <recommendedName>
        <fullName evidence="4">DUF3429 domain-containing protein</fullName>
    </recommendedName>
</protein>
<keyword evidence="1" id="KW-0472">Membrane</keyword>
<dbReference type="EMBL" id="JACHBT010000002">
    <property type="protein sequence ID" value="MBB6503594.1"/>
    <property type="molecule type" value="Genomic_DNA"/>
</dbReference>
<evidence type="ECO:0000313" key="3">
    <source>
        <dbReference type="Proteomes" id="UP000522313"/>
    </source>
</evidence>
<proteinExistence type="predicted"/>
<organism evidence="2 3">
    <name type="scientific">Sphingomonas endophytica</name>
    <dbReference type="NCBI Taxonomy" id="869719"/>
    <lineage>
        <taxon>Bacteria</taxon>
        <taxon>Pseudomonadati</taxon>
        <taxon>Pseudomonadota</taxon>
        <taxon>Alphaproteobacteria</taxon>
        <taxon>Sphingomonadales</taxon>
        <taxon>Sphingomonadaceae</taxon>
        <taxon>Sphingomonas</taxon>
    </lineage>
</organism>